<evidence type="ECO:0000259" key="3">
    <source>
        <dbReference type="Pfam" id="PF13559"/>
    </source>
</evidence>
<dbReference type="OrthoDB" id="5491447at2"/>
<dbReference type="InterPro" id="IPR025403">
    <property type="entry name" value="TgpA-like_C"/>
</dbReference>
<evidence type="ECO:0000256" key="2">
    <source>
        <dbReference type="SAM" id="SignalP"/>
    </source>
</evidence>
<feature type="chain" id="PRO_5005289161" description="Protein-glutamine gamma-glutamyltransferase-like C-terminal domain-containing protein" evidence="2">
    <location>
        <begin position="26"/>
        <end position="261"/>
    </location>
</feature>
<dbReference type="Pfam" id="PF13559">
    <property type="entry name" value="DUF4129"/>
    <property type="match status" value="1"/>
</dbReference>
<dbReference type="RefSeq" id="WP_053215460.1">
    <property type="nucleotide sequence ID" value="NZ_LFNG01000013.1"/>
</dbReference>
<sequence>MLKKIFAILLFLNFLFGFSRNTVSANPAIAANELQEVVVSESKDAPQDKPNAANESFYPKSLGQNFREKYKGPEFDYYTVQPMESLWERLQKRLVQLIESIFGKMNPDSSSQYAGIFMRFFAILITGFVLYLVIRYLVQKNGNLLFGRKNKNFDIGSSDLHENIHEIDFNERIADFELQKDYRSAIRYRFLSVLKKLNDQKILEWNPEKTNKDYISELKNPHMKERFRELVYIFDYVWYGGFFIDESAFQIFKKKFIDFNS</sequence>
<protein>
    <recommendedName>
        <fullName evidence="3">Protein-glutamine gamma-glutamyltransferase-like C-terminal domain-containing protein</fullName>
    </recommendedName>
</protein>
<feature type="signal peptide" evidence="2">
    <location>
        <begin position="1"/>
        <end position="25"/>
    </location>
</feature>
<accession>A0A0J7IY21</accession>
<keyword evidence="5" id="KW-1185">Reference proteome</keyword>
<feature type="transmembrane region" description="Helical" evidence="1">
    <location>
        <begin position="116"/>
        <end position="138"/>
    </location>
</feature>
<organism evidence="4 5">
    <name type="scientific">Chryseobacterium koreense CCUG 49689</name>
    <dbReference type="NCBI Taxonomy" id="1304281"/>
    <lineage>
        <taxon>Bacteria</taxon>
        <taxon>Pseudomonadati</taxon>
        <taxon>Bacteroidota</taxon>
        <taxon>Flavobacteriia</taxon>
        <taxon>Flavobacteriales</taxon>
        <taxon>Weeksellaceae</taxon>
        <taxon>Chryseobacterium group</taxon>
        <taxon>Chryseobacterium</taxon>
    </lineage>
</organism>
<proteinExistence type="predicted"/>
<evidence type="ECO:0000313" key="5">
    <source>
        <dbReference type="Proteomes" id="UP000035900"/>
    </source>
</evidence>
<feature type="domain" description="Protein-glutamine gamma-glutamyltransferase-like C-terminal" evidence="3">
    <location>
        <begin position="190"/>
        <end position="250"/>
    </location>
</feature>
<dbReference type="PATRIC" id="fig|1304281.5.peg.2239"/>
<evidence type="ECO:0000313" key="4">
    <source>
        <dbReference type="EMBL" id="KMQ70721.1"/>
    </source>
</evidence>
<reference evidence="4 5" key="1">
    <citation type="journal article" date="2004" name="Int. J. Syst. Evol. Microbiol.">
        <title>Kaistella koreensis gen. nov., sp. nov., a novel member of the Chryseobacterium-Bergeyella-Riemerella branch.</title>
        <authorList>
            <person name="Kim M.K."/>
            <person name="Im W.T."/>
            <person name="Shin Y.K."/>
            <person name="Lim J.H."/>
            <person name="Kim S.H."/>
            <person name="Lee B.C."/>
            <person name="Park M.Y."/>
            <person name="Lee K.Y."/>
            <person name="Lee S.T."/>
        </authorList>
    </citation>
    <scope>NUCLEOTIDE SEQUENCE [LARGE SCALE GENOMIC DNA]</scope>
    <source>
        <strain evidence="4 5">CCUG 49689</strain>
    </source>
</reference>
<dbReference type="EMBL" id="LFNG01000013">
    <property type="protein sequence ID" value="KMQ70721.1"/>
    <property type="molecule type" value="Genomic_DNA"/>
</dbReference>
<keyword evidence="2" id="KW-0732">Signal</keyword>
<keyword evidence="1" id="KW-1133">Transmembrane helix</keyword>
<evidence type="ECO:0000256" key="1">
    <source>
        <dbReference type="SAM" id="Phobius"/>
    </source>
</evidence>
<keyword evidence="1" id="KW-0812">Transmembrane</keyword>
<gene>
    <name evidence="4" type="ORF">ACM44_10390</name>
</gene>
<dbReference type="STRING" id="1304281.ACM44_10390"/>
<keyword evidence="1" id="KW-0472">Membrane</keyword>
<comment type="caution">
    <text evidence="4">The sequence shown here is derived from an EMBL/GenBank/DDBJ whole genome shotgun (WGS) entry which is preliminary data.</text>
</comment>
<name>A0A0J7IY21_9FLAO</name>
<dbReference type="Proteomes" id="UP000035900">
    <property type="component" value="Unassembled WGS sequence"/>
</dbReference>
<dbReference type="AlphaFoldDB" id="A0A0J7IY21"/>